<dbReference type="RefSeq" id="WP_157364208.1">
    <property type="nucleotide sequence ID" value="NZ_WOWS01000004.1"/>
</dbReference>
<organism evidence="13 14">
    <name type="scientific">Winogradskyella endarachnes</name>
    <dbReference type="NCBI Taxonomy" id="2681965"/>
    <lineage>
        <taxon>Bacteria</taxon>
        <taxon>Pseudomonadati</taxon>
        <taxon>Bacteroidota</taxon>
        <taxon>Flavobacteriia</taxon>
        <taxon>Flavobacteriales</taxon>
        <taxon>Flavobacteriaceae</taxon>
        <taxon>Winogradskyella</taxon>
    </lineage>
</organism>
<dbReference type="InterPro" id="IPR038987">
    <property type="entry name" value="MoeA-like"/>
</dbReference>
<evidence type="ECO:0000256" key="6">
    <source>
        <dbReference type="ARBA" id="ARBA00022679"/>
    </source>
</evidence>
<evidence type="ECO:0000256" key="4">
    <source>
        <dbReference type="ARBA" id="ARBA00010763"/>
    </source>
</evidence>
<dbReference type="PROSITE" id="PS01079">
    <property type="entry name" value="MOCF_BIOSYNTHESIS_2"/>
    <property type="match status" value="1"/>
</dbReference>
<dbReference type="NCBIfam" id="NF045515">
    <property type="entry name" value="Glp_gephyrin"/>
    <property type="match status" value="1"/>
</dbReference>
<evidence type="ECO:0000256" key="10">
    <source>
        <dbReference type="ARBA" id="ARBA00047317"/>
    </source>
</evidence>
<dbReference type="InterPro" id="IPR001453">
    <property type="entry name" value="MoaB/Mog_dom"/>
</dbReference>
<dbReference type="EMBL" id="WOWS01000004">
    <property type="protein sequence ID" value="MUU79137.1"/>
    <property type="molecule type" value="Genomic_DNA"/>
</dbReference>
<dbReference type="InterPro" id="IPR005110">
    <property type="entry name" value="MoeA_linker/N"/>
</dbReference>
<accession>A0A6L6UE91</accession>
<evidence type="ECO:0000256" key="1">
    <source>
        <dbReference type="ARBA" id="ARBA00001946"/>
    </source>
</evidence>
<protein>
    <recommendedName>
        <fullName evidence="11">Molybdopterin molybdenumtransferase</fullName>
        <ecNumber evidence="11">2.10.1.1</ecNumber>
    </recommendedName>
</protein>
<evidence type="ECO:0000256" key="8">
    <source>
        <dbReference type="ARBA" id="ARBA00022842"/>
    </source>
</evidence>
<dbReference type="NCBIfam" id="TIGR00177">
    <property type="entry name" value="molyb_syn"/>
    <property type="match status" value="1"/>
</dbReference>
<name>A0A6L6UE91_9FLAO</name>
<dbReference type="Proteomes" id="UP000478208">
    <property type="component" value="Unassembled WGS sequence"/>
</dbReference>
<keyword evidence="9 11" id="KW-0501">Molybdenum cofactor biosynthesis</keyword>
<dbReference type="GO" id="GO:0046872">
    <property type="term" value="F:metal ion binding"/>
    <property type="evidence" value="ECO:0007669"/>
    <property type="project" value="UniProtKB-UniRule"/>
</dbReference>
<comment type="catalytic activity">
    <reaction evidence="10">
        <text>adenylyl-molybdopterin + molybdate = Mo-molybdopterin + AMP + H(+)</text>
        <dbReference type="Rhea" id="RHEA:35047"/>
        <dbReference type="ChEBI" id="CHEBI:15378"/>
        <dbReference type="ChEBI" id="CHEBI:36264"/>
        <dbReference type="ChEBI" id="CHEBI:62727"/>
        <dbReference type="ChEBI" id="CHEBI:71302"/>
        <dbReference type="ChEBI" id="CHEBI:456215"/>
        <dbReference type="EC" id="2.10.1.1"/>
    </reaction>
</comment>
<dbReference type="InterPro" id="IPR036425">
    <property type="entry name" value="MoaB/Mog-like_dom_sf"/>
</dbReference>
<dbReference type="Gene3D" id="3.90.105.10">
    <property type="entry name" value="Molybdopterin biosynthesis moea protein, domain 2"/>
    <property type="match status" value="1"/>
</dbReference>
<dbReference type="AlphaFoldDB" id="A0A6L6UE91"/>
<sequence length="391" mass="43404">MISVQQALDIIDRFPNRFSSVEVKLQDALNLVLFEDVFSPINMPPFRQSAMDGYAIQYSEAEKFTVIEESKAGDSTNYTLKPTEAVRIFTGALVPDHADTVIMQEHVEREDQFIQIQKMPSKFANIRKTGEQIKTGELALKKGTKLNEAAIGFLACLGVTTVSVYKTPSVAILVTGNELQQPGTDLEIGKIYESNSVMLKAALQKSGIKDIKIIAVKDDYDATKICVKKALQANDILLVSGGISVGDYDFVKEALLENDVEELFYKINQKPGKPLWFGKKENTYVFALPGNPASALTCFYIYTLPLLRKMCGFKNNHLQKVIAKSKSVIKNPSQKTLFLKAYLESEFVEILQGQSSAMLYTYAMSNVLICVDSETAEVNIGDEVTCIKLDV</sequence>
<evidence type="ECO:0000256" key="5">
    <source>
        <dbReference type="ARBA" id="ARBA00022505"/>
    </source>
</evidence>
<evidence type="ECO:0000259" key="12">
    <source>
        <dbReference type="SMART" id="SM00852"/>
    </source>
</evidence>
<dbReference type="GO" id="GO:0005829">
    <property type="term" value="C:cytosol"/>
    <property type="evidence" value="ECO:0007669"/>
    <property type="project" value="TreeGrafter"/>
</dbReference>
<dbReference type="PANTHER" id="PTHR10192:SF5">
    <property type="entry name" value="GEPHYRIN"/>
    <property type="match status" value="1"/>
</dbReference>
<dbReference type="EC" id="2.10.1.1" evidence="11"/>
<dbReference type="Gene3D" id="2.170.190.11">
    <property type="entry name" value="Molybdopterin biosynthesis moea protein, domain 3"/>
    <property type="match status" value="1"/>
</dbReference>
<dbReference type="InterPro" id="IPR008284">
    <property type="entry name" value="MoCF_biosynth_CS"/>
</dbReference>
<dbReference type="PANTHER" id="PTHR10192">
    <property type="entry name" value="MOLYBDOPTERIN BIOSYNTHESIS PROTEIN"/>
    <property type="match status" value="1"/>
</dbReference>
<keyword evidence="5 11" id="KW-0500">Molybdenum</keyword>
<dbReference type="InterPro" id="IPR036688">
    <property type="entry name" value="MoeA_C_domain_IV_sf"/>
</dbReference>
<proteinExistence type="inferred from homology"/>
<dbReference type="SUPFAM" id="SSF53218">
    <property type="entry name" value="Molybdenum cofactor biosynthesis proteins"/>
    <property type="match status" value="1"/>
</dbReference>
<reference evidence="13 14" key="1">
    <citation type="submission" date="2019-12" db="EMBL/GenBank/DDBJ databases">
        <authorList>
            <person name="Li J."/>
        </authorList>
    </citation>
    <scope>NUCLEOTIDE SEQUENCE [LARGE SCALE GENOMIC DNA]</scope>
    <source>
        <strain evidence="13 14">HL2-2</strain>
    </source>
</reference>
<dbReference type="CDD" id="cd00887">
    <property type="entry name" value="MoeA"/>
    <property type="match status" value="1"/>
</dbReference>
<dbReference type="UniPathway" id="UPA00344"/>
<gene>
    <name evidence="13" type="ORF">GN138_11830</name>
</gene>
<keyword evidence="6 11" id="KW-0808">Transferase</keyword>
<dbReference type="Pfam" id="PF00994">
    <property type="entry name" value="MoCF_biosynth"/>
    <property type="match status" value="1"/>
</dbReference>
<dbReference type="Gene3D" id="2.40.340.10">
    <property type="entry name" value="MoeA, C-terminal, domain IV"/>
    <property type="match status" value="1"/>
</dbReference>
<comment type="caution">
    <text evidence="13">The sequence shown here is derived from an EMBL/GenBank/DDBJ whole genome shotgun (WGS) entry which is preliminary data.</text>
</comment>
<comment type="similarity">
    <text evidence="4 11">Belongs to the MoeA family.</text>
</comment>
<evidence type="ECO:0000313" key="14">
    <source>
        <dbReference type="Proteomes" id="UP000478208"/>
    </source>
</evidence>
<evidence type="ECO:0000256" key="2">
    <source>
        <dbReference type="ARBA" id="ARBA00002901"/>
    </source>
</evidence>
<keyword evidence="7 11" id="KW-0479">Metal-binding</keyword>
<dbReference type="SUPFAM" id="SSF63867">
    <property type="entry name" value="MoeA C-terminal domain-like"/>
    <property type="match status" value="1"/>
</dbReference>
<comment type="function">
    <text evidence="2 11">Catalyzes the insertion of molybdate into adenylated molybdopterin with the concomitant release of AMP.</text>
</comment>
<evidence type="ECO:0000256" key="3">
    <source>
        <dbReference type="ARBA" id="ARBA00005046"/>
    </source>
</evidence>
<dbReference type="FunFam" id="3.40.980.10:FF:000004">
    <property type="entry name" value="Molybdopterin molybdenumtransferase"/>
    <property type="match status" value="1"/>
</dbReference>
<comment type="pathway">
    <text evidence="3 11">Cofactor biosynthesis; molybdopterin biosynthesis.</text>
</comment>
<feature type="domain" description="MoaB/Mog" evidence="12">
    <location>
        <begin position="171"/>
        <end position="309"/>
    </location>
</feature>
<comment type="cofactor">
    <cofactor evidence="1 11">
        <name>Mg(2+)</name>
        <dbReference type="ChEBI" id="CHEBI:18420"/>
    </cofactor>
</comment>
<dbReference type="Pfam" id="PF03453">
    <property type="entry name" value="MoeA_N"/>
    <property type="match status" value="1"/>
</dbReference>
<evidence type="ECO:0000256" key="9">
    <source>
        <dbReference type="ARBA" id="ARBA00023150"/>
    </source>
</evidence>
<keyword evidence="8 11" id="KW-0460">Magnesium</keyword>
<keyword evidence="14" id="KW-1185">Reference proteome</keyword>
<evidence type="ECO:0000313" key="13">
    <source>
        <dbReference type="EMBL" id="MUU79137.1"/>
    </source>
</evidence>
<dbReference type="Gene3D" id="3.40.980.10">
    <property type="entry name" value="MoaB/Mog-like domain"/>
    <property type="match status" value="1"/>
</dbReference>
<dbReference type="SUPFAM" id="SSF63882">
    <property type="entry name" value="MoeA N-terminal region -like"/>
    <property type="match status" value="1"/>
</dbReference>
<dbReference type="GO" id="GO:0061599">
    <property type="term" value="F:molybdopterin molybdotransferase activity"/>
    <property type="evidence" value="ECO:0007669"/>
    <property type="project" value="UniProtKB-UniRule"/>
</dbReference>
<evidence type="ECO:0000256" key="7">
    <source>
        <dbReference type="ARBA" id="ARBA00022723"/>
    </source>
</evidence>
<dbReference type="GO" id="GO:0006777">
    <property type="term" value="P:Mo-molybdopterin cofactor biosynthetic process"/>
    <property type="evidence" value="ECO:0007669"/>
    <property type="project" value="UniProtKB-UniRule"/>
</dbReference>
<dbReference type="SMART" id="SM00852">
    <property type="entry name" value="MoCF_biosynth"/>
    <property type="match status" value="1"/>
</dbReference>
<dbReference type="InterPro" id="IPR036135">
    <property type="entry name" value="MoeA_linker/N_sf"/>
</dbReference>
<evidence type="ECO:0000256" key="11">
    <source>
        <dbReference type="RuleBase" id="RU365090"/>
    </source>
</evidence>